<name>A0ABT5DJW4_9BACT</name>
<evidence type="ECO:0000313" key="3">
    <source>
        <dbReference type="EMBL" id="MDC0713950.1"/>
    </source>
</evidence>
<protein>
    <recommendedName>
        <fullName evidence="2">STI1 domain-containing protein</fullName>
    </recommendedName>
</protein>
<reference evidence="3 4" key="1">
    <citation type="submission" date="2022-11" db="EMBL/GenBank/DDBJ databases">
        <title>Minimal conservation of predation-associated metabolite biosynthetic gene clusters underscores biosynthetic potential of Myxococcota including descriptions for ten novel species: Archangium lansinium sp. nov., Myxococcus landrumus sp. nov., Nannocystis bai.</title>
        <authorList>
            <person name="Ahearne A."/>
            <person name="Stevens C."/>
            <person name="Dowd S."/>
        </authorList>
    </citation>
    <scope>NUCLEOTIDE SEQUENCE [LARGE SCALE GENOMIC DNA]</scope>
    <source>
        <strain evidence="3 4">NCWAL01</strain>
    </source>
</reference>
<gene>
    <name evidence="3" type="ORF">POL68_36125</name>
</gene>
<evidence type="ECO:0000313" key="4">
    <source>
        <dbReference type="Proteomes" id="UP001221838"/>
    </source>
</evidence>
<dbReference type="EMBL" id="JAQNDM010000002">
    <property type="protein sequence ID" value="MDC0713950.1"/>
    <property type="molecule type" value="Genomic_DNA"/>
</dbReference>
<feature type="compositionally biased region" description="Polar residues" evidence="1">
    <location>
        <begin position="1"/>
        <end position="29"/>
    </location>
</feature>
<dbReference type="RefSeq" id="WP_272144427.1">
    <property type="nucleotide sequence ID" value="NZ_JAQNDM010000002.1"/>
</dbReference>
<feature type="domain" description="STI1" evidence="2">
    <location>
        <begin position="150"/>
        <end position="187"/>
    </location>
</feature>
<evidence type="ECO:0000259" key="2">
    <source>
        <dbReference type="SMART" id="SM00727"/>
    </source>
</evidence>
<dbReference type="Proteomes" id="UP001221838">
    <property type="component" value="Unassembled WGS sequence"/>
</dbReference>
<comment type="caution">
    <text evidence="3">The sequence shown here is derived from an EMBL/GenBank/DDBJ whole genome shotgun (WGS) entry which is preliminary data.</text>
</comment>
<sequence length="213" mass="19940">MGISSIKGSATPSISNVSQQPTAGASQAPQAKLDGLVSDISQKLQSGDLKGAVEGLKKLFDSLGVDSKKLLEALGLGEGGKAGGKGGGEAAGAGGKGGGEGAGGAGGAGGGEAAGGAGGAGGGEAAGAGGAGAGGAGGLIETLLKMLKENPEMAQELLKNPELLQKLAQNPELLQQVAQNPEALKAMAAGAPPEIAGVSQFQAAAAPAPVSLG</sequence>
<proteinExistence type="predicted"/>
<dbReference type="InterPro" id="IPR006636">
    <property type="entry name" value="STI1_HS-bd"/>
</dbReference>
<accession>A0ABT5DJW4</accession>
<evidence type="ECO:0000256" key="1">
    <source>
        <dbReference type="SAM" id="MobiDB-lite"/>
    </source>
</evidence>
<keyword evidence="4" id="KW-1185">Reference proteome</keyword>
<feature type="region of interest" description="Disordered" evidence="1">
    <location>
        <begin position="76"/>
        <end position="128"/>
    </location>
</feature>
<organism evidence="3 4">
    <name type="scientific">Stigmatella ashevillensis</name>
    <dbReference type="NCBI Taxonomy" id="2995309"/>
    <lineage>
        <taxon>Bacteria</taxon>
        <taxon>Pseudomonadati</taxon>
        <taxon>Myxococcota</taxon>
        <taxon>Myxococcia</taxon>
        <taxon>Myxococcales</taxon>
        <taxon>Cystobacterineae</taxon>
        <taxon>Archangiaceae</taxon>
        <taxon>Stigmatella</taxon>
    </lineage>
</organism>
<dbReference type="SMART" id="SM00727">
    <property type="entry name" value="STI1"/>
    <property type="match status" value="1"/>
</dbReference>
<feature type="region of interest" description="Disordered" evidence="1">
    <location>
        <begin position="1"/>
        <end position="30"/>
    </location>
</feature>
<dbReference type="Gene3D" id="1.10.260.100">
    <property type="match status" value="1"/>
</dbReference>